<proteinExistence type="predicted"/>
<dbReference type="EMBL" id="FNHE01000003">
    <property type="protein sequence ID" value="SDM02894.1"/>
    <property type="molecule type" value="Genomic_DNA"/>
</dbReference>
<reference evidence="3" key="1">
    <citation type="submission" date="2016-10" db="EMBL/GenBank/DDBJ databases">
        <authorList>
            <person name="Varghese N."/>
            <person name="Submissions S."/>
        </authorList>
    </citation>
    <scope>NUCLEOTIDE SEQUENCE [LARGE SCALE GENOMIC DNA]</scope>
    <source>
        <strain evidence="3">DSM 45419</strain>
    </source>
</reference>
<dbReference type="STRING" id="1137991.SAMN05660642_01389"/>
<dbReference type="AlphaFoldDB" id="A0A1G9PVW2"/>
<dbReference type="GO" id="GO:0008703">
    <property type="term" value="F:5-amino-6-(5-phosphoribosylamino)uracil reductase activity"/>
    <property type="evidence" value="ECO:0007669"/>
    <property type="project" value="InterPro"/>
</dbReference>
<dbReference type="PANTHER" id="PTHR38011">
    <property type="entry name" value="DIHYDROFOLATE REDUCTASE FAMILY PROTEIN (AFU_ORTHOLOGUE AFUA_8G06820)"/>
    <property type="match status" value="1"/>
</dbReference>
<dbReference type="SUPFAM" id="SSF53597">
    <property type="entry name" value="Dihydrofolate reductase-like"/>
    <property type="match status" value="1"/>
</dbReference>
<accession>A0A1G9PVW2</accession>
<protein>
    <submittedName>
        <fullName evidence="2">Dihydrofolate reductase</fullName>
    </submittedName>
</protein>
<gene>
    <name evidence="2" type="ORF">SAMN05660642_01389</name>
</gene>
<dbReference type="Gene3D" id="3.40.430.10">
    <property type="entry name" value="Dihydrofolate Reductase, subunit A"/>
    <property type="match status" value="1"/>
</dbReference>
<evidence type="ECO:0000259" key="1">
    <source>
        <dbReference type="Pfam" id="PF01872"/>
    </source>
</evidence>
<dbReference type="InterPro" id="IPR002734">
    <property type="entry name" value="RibDG_C"/>
</dbReference>
<dbReference type="PANTHER" id="PTHR38011:SF11">
    <property type="entry name" value="2,5-DIAMINO-6-RIBOSYLAMINO-4(3H)-PYRIMIDINONE 5'-PHOSPHATE REDUCTASE"/>
    <property type="match status" value="1"/>
</dbReference>
<dbReference type="Proteomes" id="UP000198680">
    <property type="component" value="Unassembled WGS sequence"/>
</dbReference>
<dbReference type="InterPro" id="IPR024072">
    <property type="entry name" value="DHFR-like_dom_sf"/>
</dbReference>
<organism evidence="2 3">
    <name type="scientific">Geodermatophilus siccatus</name>
    <dbReference type="NCBI Taxonomy" id="1137991"/>
    <lineage>
        <taxon>Bacteria</taxon>
        <taxon>Bacillati</taxon>
        <taxon>Actinomycetota</taxon>
        <taxon>Actinomycetes</taxon>
        <taxon>Geodermatophilales</taxon>
        <taxon>Geodermatophilaceae</taxon>
        <taxon>Geodermatophilus</taxon>
    </lineage>
</organism>
<dbReference type="OrthoDB" id="195113at2"/>
<dbReference type="GO" id="GO:0009231">
    <property type="term" value="P:riboflavin biosynthetic process"/>
    <property type="evidence" value="ECO:0007669"/>
    <property type="project" value="InterPro"/>
</dbReference>
<keyword evidence="3" id="KW-1185">Reference proteome</keyword>
<evidence type="ECO:0000313" key="2">
    <source>
        <dbReference type="EMBL" id="SDM02894.1"/>
    </source>
</evidence>
<dbReference type="Pfam" id="PF01872">
    <property type="entry name" value="RibD_C"/>
    <property type="match status" value="1"/>
</dbReference>
<feature type="domain" description="Bacterial bifunctional deaminase-reductase C-terminal" evidence="1">
    <location>
        <begin position="5"/>
        <end position="182"/>
    </location>
</feature>
<evidence type="ECO:0000313" key="3">
    <source>
        <dbReference type="Proteomes" id="UP000198680"/>
    </source>
</evidence>
<dbReference type="RefSeq" id="WP_091215588.1">
    <property type="nucleotide sequence ID" value="NZ_FNHE01000003.1"/>
</dbReference>
<dbReference type="InterPro" id="IPR050765">
    <property type="entry name" value="Riboflavin_Biosynth_HTPR"/>
</dbReference>
<sequence length="191" mass="21250">MRELVYYIGVSLDGFIAGPDDQTDFYPTSEPYQEWMTTEFADALPTHFRRGLGIDTAPNRRFDTVIMGRRTYDPALRLGITSPYAHLRQVVVSRTLESSDPHVTIVRDDPVGAVRALKQEDTGLDVYLAGGGQLAGELLAEIDRLVVKLYPVVAGAGRTAFGTHFSPTRFELNHVQTFPGGNTVLYYSRPR</sequence>
<name>A0A1G9PVW2_9ACTN</name>